<organism evidence="2 3">
    <name type="scientific">Shewanella carassii</name>
    <dbReference type="NCBI Taxonomy" id="1987584"/>
    <lineage>
        <taxon>Bacteria</taxon>
        <taxon>Pseudomonadati</taxon>
        <taxon>Pseudomonadota</taxon>
        <taxon>Gammaproteobacteria</taxon>
        <taxon>Alteromonadales</taxon>
        <taxon>Shewanellaceae</taxon>
        <taxon>Shewanella</taxon>
    </lineage>
</organism>
<dbReference type="InterPro" id="IPR045748">
    <property type="entry name" value="DcaP"/>
</dbReference>
<keyword evidence="1" id="KW-0732">Signal</keyword>
<feature type="signal peptide" evidence="1">
    <location>
        <begin position="1"/>
        <end position="24"/>
    </location>
</feature>
<comment type="caution">
    <text evidence="2">The sequence shown here is derived from an EMBL/GenBank/DDBJ whole genome shotgun (WGS) entry which is preliminary data.</text>
</comment>
<proteinExistence type="predicted"/>
<protein>
    <recommendedName>
        <fullName evidence="4">Porin</fullName>
    </recommendedName>
</protein>
<dbReference type="Proteomes" id="UP000606498">
    <property type="component" value="Unassembled WGS sequence"/>
</dbReference>
<keyword evidence="3" id="KW-1185">Reference proteome</keyword>
<dbReference type="SUPFAM" id="SSF56935">
    <property type="entry name" value="Porins"/>
    <property type="match status" value="1"/>
</dbReference>
<reference evidence="3" key="1">
    <citation type="journal article" date="2019" name="Int. J. Syst. Evol. Microbiol.">
        <title>The Global Catalogue of Microorganisms (GCM) 10K type strain sequencing project: providing services to taxonomists for standard genome sequencing and annotation.</title>
        <authorList>
            <consortium name="The Broad Institute Genomics Platform"/>
            <consortium name="The Broad Institute Genome Sequencing Center for Infectious Disease"/>
            <person name="Wu L."/>
            <person name="Ma J."/>
        </authorList>
    </citation>
    <scope>NUCLEOTIDE SEQUENCE [LARGE SCALE GENOMIC DNA]</scope>
    <source>
        <strain evidence="3">CGMCC 1.16033</strain>
    </source>
</reference>
<evidence type="ECO:0000313" key="3">
    <source>
        <dbReference type="Proteomes" id="UP000606498"/>
    </source>
</evidence>
<dbReference type="EMBL" id="BMKO01000006">
    <property type="protein sequence ID" value="GGE84064.1"/>
    <property type="molecule type" value="Genomic_DNA"/>
</dbReference>
<gene>
    <name evidence="2" type="ORF">GCM10011520_25620</name>
</gene>
<feature type="chain" id="PRO_5047046610" description="Porin" evidence="1">
    <location>
        <begin position="25"/>
        <end position="396"/>
    </location>
</feature>
<accession>A0ABQ1T6Q5</accession>
<dbReference type="RefSeq" id="WP_100144717.1">
    <property type="nucleotide sequence ID" value="NZ_BMKO01000006.1"/>
</dbReference>
<evidence type="ECO:0008006" key="4">
    <source>
        <dbReference type="Google" id="ProtNLM"/>
    </source>
</evidence>
<evidence type="ECO:0000256" key="1">
    <source>
        <dbReference type="SAM" id="SignalP"/>
    </source>
</evidence>
<dbReference type="Pfam" id="PF19577">
    <property type="entry name" value="DcaP"/>
    <property type="match status" value="1"/>
</dbReference>
<evidence type="ECO:0000313" key="2">
    <source>
        <dbReference type="EMBL" id="GGE84064.1"/>
    </source>
</evidence>
<name>A0ABQ1T6Q5_9GAMM</name>
<sequence>MLKRDYLGIAIGAALLASTTPALGYDFEIKDTKLNLGGFIKLTGIYDTDGTVTAPSNGDLYSVYSTPLDGSPNAELSDFRMTARESRIYLKSSTDTDYGKLTSHFEGDFFADIDNDGPTWSNSNGFRIRHAYFKMDNGAHSLLAGQTWTAFMDFAGTMPSLDFATDPGSSFVRQAQVRYQYTMGKGHYAAISLENPTLGLTKAGPFTHVNSGSSSEDIMPDIVAKYFYANEYLTVSPRAVVRRFELDGDDAFGYGLALNTSLKFGDGHKAILGLMYGDGIGRYAGLGFNAGAGIDAQGNTDTLKFSSINGGVIFSLGNNLRWTLGAGYSEQDDEGFDKGILTEHANKTAFSWHTNLFWNITPDIEYAIGVRSGEVENMGDREGDMTRFQTYLKYTF</sequence>